<organism evidence="1">
    <name type="scientific">Vibrio vulnificus</name>
    <dbReference type="NCBI Taxonomy" id="672"/>
    <lineage>
        <taxon>Bacteria</taxon>
        <taxon>Pseudomonadati</taxon>
        <taxon>Pseudomonadota</taxon>
        <taxon>Gammaproteobacteria</taxon>
        <taxon>Vibrionales</taxon>
        <taxon>Vibrionaceae</taxon>
        <taxon>Vibrio</taxon>
    </lineage>
</organism>
<dbReference type="Proteomes" id="UP000863257">
    <property type="component" value="Unassembled WGS sequence"/>
</dbReference>
<gene>
    <name evidence="1" type="ORF">I7730_01480</name>
</gene>
<comment type="caution">
    <text evidence="1">The sequence shown here is derived from an EMBL/GenBank/DDBJ whole genome shotgun (WGS) entry which is preliminary data.</text>
</comment>
<reference evidence="1" key="1">
    <citation type="journal article" date="2018" name="Genome Biol.">
        <title>SKESA: strategic k-mer extension for scrupulous assemblies.</title>
        <authorList>
            <person name="Souvorov A."/>
            <person name="Agarwala R."/>
            <person name="Lipman D.J."/>
        </authorList>
    </citation>
    <scope>NUCLEOTIDE SEQUENCE</scope>
    <source>
        <strain evidence="1">BCW_3452</strain>
    </source>
</reference>
<name>A0A8H9MYF0_VIBVL</name>
<dbReference type="EMBL" id="DACRBY010000001">
    <property type="protein sequence ID" value="HAS8538468.1"/>
    <property type="molecule type" value="Genomic_DNA"/>
</dbReference>
<accession>A0A8H9MYF0</accession>
<evidence type="ECO:0000313" key="1">
    <source>
        <dbReference type="EMBL" id="HAS8538468.1"/>
    </source>
</evidence>
<sequence>MLPTSKGARLSAIALAKSLNVSEDVGRELIAACFQFTSWDALCSAISNSTRTPEPSQLDSIHEVMMIRLCESLEIEPNHFVKEVVKSISPFSKKPTVLALDLNSVRADRNDESGIDLGSLFQALDKEQGFGDLLDMMADDFPDDMKEFLEDLREQGPDDFQNRLRLSRPLEPYFYLVALDALAGWDLSDESLSFEHGEPVFYWLDSNEEENPVFLNSTLLLAGDTGDVKMLESVLGIIEDSYSVFEKPILLFGNVASKEINGQSFAVVGIWFDGSDWRWLFLSNLSPEEQKAAYPEGIVDNLENTLMAPPPPASMAEGVHDDGTPMSLVYHCMVHPVEDPTGSSDGLQYRITTRPSISGYSGWKSYI</sequence>
<reference evidence="1" key="2">
    <citation type="submission" date="2019-01" db="EMBL/GenBank/DDBJ databases">
        <authorList>
            <consortium name="NCBI Pathogen Detection Project"/>
        </authorList>
    </citation>
    <scope>NUCLEOTIDE SEQUENCE</scope>
    <source>
        <strain evidence="1">BCW_3452</strain>
    </source>
</reference>
<proteinExistence type="predicted"/>
<dbReference type="AlphaFoldDB" id="A0A8H9MYF0"/>
<protein>
    <submittedName>
        <fullName evidence="1">Uncharacterized protein</fullName>
    </submittedName>
</protein>